<evidence type="ECO:0000259" key="1">
    <source>
        <dbReference type="Pfam" id="PF14474"/>
    </source>
</evidence>
<dbReference type="OrthoDB" id="128308at2759"/>
<name>A0A8H4A006_GIGMA</name>
<keyword evidence="3" id="KW-1185">Reference proteome</keyword>
<proteinExistence type="predicted"/>
<reference evidence="2 3" key="1">
    <citation type="journal article" date="2019" name="Environ. Microbiol.">
        <title>At the nexus of three kingdoms: the genome of the mycorrhizal fungus Gigaspora margarita provides insights into plant, endobacterial and fungal interactions.</title>
        <authorList>
            <person name="Venice F."/>
            <person name="Ghignone S."/>
            <person name="Salvioli di Fossalunga A."/>
            <person name="Amselem J."/>
            <person name="Novero M."/>
            <person name="Xianan X."/>
            <person name="Sedzielewska Toro K."/>
            <person name="Morin E."/>
            <person name="Lipzen A."/>
            <person name="Grigoriev I.V."/>
            <person name="Henrissat B."/>
            <person name="Martin F.M."/>
            <person name="Bonfante P."/>
        </authorList>
    </citation>
    <scope>NUCLEOTIDE SEQUENCE [LARGE SCALE GENOMIC DNA]</scope>
    <source>
        <strain evidence="2 3">BEG34</strain>
    </source>
</reference>
<evidence type="ECO:0000313" key="3">
    <source>
        <dbReference type="Proteomes" id="UP000439903"/>
    </source>
</evidence>
<comment type="caution">
    <text evidence="2">The sequence shown here is derived from an EMBL/GenBank/DDBJ whole genome shotgun (WGS) entry which is preliminary data.</text>
</comment>
<dbReference type="InterPro" id="IPR028094">
    <property type="entry name" value="RTC4_C"/>
</dbReference>
<evidence type="ECO:0000313" key="2">
    <source>
        <dbReference type="EMBL" id="KAF0361226.1"/>
    </source>
</evidence>
<sequence>MKIFNQDHVFFINNSPGIIRPKGLTIIASELQKMFLSMNIITKESCSSIKRDQYLFNVLVSKTTICLIMEDYYCDYDKAKNIIRQSIEFGRVSNPINDESDESNL</sequence>
<dbReference type="AlphaFoldDB" id="A0A8H4A006"/>
<gene>
    <name evidence="2" type="ORF">F8M41_014176</name>
</gene>
<dbReference type="EMBL" id="WTPW01002896">
    <property type="protein sequence ID" value="KAF0361226.1"/>
    <property type="molecule type" value="Genomic_DNA"/>
</dbReference>
<dbReference type="Pfam" id="PF14474">
    <property type="entry name" value="RTC4"/>
    <property type="match status" value="1"/>
</dbReference>
<protein>
    <submittedName>
        <fullName evidence="2">Protein far1-related sequence 11</fullName>
    </submittedName>
</protein>
<dbReference type="Proteomes" id="UP000439903">
    <property type="component" value="Unassembled WGS sequence"/>
</dbReference>
<feature type="domain" description="Restriction of telomere capping protein 4 C-terminal" evidence="1">
    <location>
        <begin position="15"/>
        <end position="92"/>
    </location>
</feature>
<accession>A0A8H4A006</accession>
<organism evidence="2 3">
    <name type="scientific">Gigaspora margarita</name>
    <dbReference type="NCBI Taxonomy" id="4874"/>
    <lineage>
        <taxon>Eukaryota</taxon>
        <taxon>Fungi</taxon>
        <taxon>Fungi incertae sedis</taxon>
        <taxon>Mucoromycota</taxon>
        <taxon>Glomeromycotina</taxon>
        <taxon>Glomeromycetes</taxon>
        <taxon>Diversisporales</taxon>
        <taxon>Gigasporaceae</taxon>
        <taxon>Gigaspora</taxon>
    </lineage>
</organism>